<dbReference type="RefSeq" id="WP_136410939.1">
    <property type="nucleotide sequence ID" value="NZ_CANQMU010000007.1"/>
</dbReference>
<dbReference type="AlphaFoldDB" id="A0A4P7VQH3"/>
<dbReference type="KEGG" id="mgod:E7746_11895"/>
<dbReference type="OrthoDB" id="691231at2"/>
<feature type="domain" description="SusD-like N-terminal" evidence="7">
    <location>
        <begin position="23"/>
        <end position="239"/>
    </location>
</feature>
<keyword evidence="4" id="KW-0472">Membrane</keyword>
<dbReference type="GO" id="GO:0009279">
    <property type="term" value="C:cell outer membrane"/>
    <property type="evidence" value="ECO:0007669"/>
    <property type="project" value="UniProtKB-SubCell"/>
</dbReference>
<proteinExistence type="inferred from homology"/>
<evidence type="ECO:0000313" key="9">
    <source>
        <dbReference type="Proteomes" id="UP000297031"/>
    </source>
</evidence>
<dbReference type="Pfam" id="PF07980">
    <property type="entry name" value="SusD_RagB"/>
    <property type="match status" value="1"/>
</dbReference>
<dbReference type="InterPro" id="IPR011990">
    <property type="entry name" value="TPR-like_helical_dom_sf"/>
</dbReference>
<organism evidence="8 9">
    <name type="scientific">Muribaculum gordoncarteri</name>
    <dbReference type="NCBI Taxonomy" id="2530390"/>
    <lineage>
        <taxon>Bacteria</taxon>
        <taxon>Pseudomonadati</taxon>
        <taxon>Bacteroidota</taxon>
        <taxon>Bacteroidia</taxon>
        <taxon>Bacteroidales</taxon>
        <taxon>Muribaculaceae</taxon>
        <taxon>Muribaculum</taxon>
    </lineage>
</organism>
<dbReference type="EMBL" id="CP039393">
    <property type="protein sequence ID" value="QCD36532.1"/>
    <property type="molecule type" value="Genomic_DNA"/>
</dbReference>
<evidence type="ECO:0000256" key="4">
    <source>
        <dbReference type="ARBA" id="ARBA00023136"/>
    </source>
</evidence>
<feature type="domain" description="RagB/SusD" evidence="6">
    <location>
        <begin position="328"/>
        <end position="592"/>
    </location>
</feature>
<dbReference type="Pfam" id="PF14322">
    <property type="entry name" value="SusD-like_3"/>
    <property type="match status" value="1"/>
</dbReference>
<dbReference type="InterPro" id="IPR012944">
    <property type="entry name" value="SusD_RagB_dom"/>
</dbReference>
<evidence type="ECO:0000313" key="8">
    <source>
        <dbReference type="EMBL" id="QCD36532.1"/>
    </source>
</evidence>
<evidence type="ECO:0000256" key="1">
    <source>
        <dbReference type="ARBA" id="ARBA00004442"/>
    </source>
</evidence>
<gene>
    <name evidence="8" type="ORF">E7746_11895</name>
</gene>
<dbReference type="InterPro" id="IPR033985">
    <property type="entry name" value="SusD-like_N"/>
</dbReference>
<keyword evidence="5" id="KW-0998">Cell outer membrane</keyword>
<comment type="subcellular location">
    <subcellularLocation>
        <location evidence="1">Cell outer membrane</location>
    </subcellularLocation>
</comment>
<reference evidence="8 9" key="1">
    <citation type="submission" date="2019-02" db="EMBL/GenBank/DDBJ databases">
        <title>Isolation and identification of novel species under the genus Muribaculum.</title>
        <authorList>
            <person name="Miyake S."/>
            <person name="Ding Y."/>
            <person name="Low A."/>
            <person name="Soh M."/>
            <person name="Seedorf H."/>
        </authorList>
    </citation>
    <scope>NUCLEOTIDE SEQUENCE [LARGE SCALE GENOMIC DNA]</scope>
    <source>
        <strain evidence="8 9">TLL-A4</strain>
    </source>
</reference>
<evidence type="ECO:0000256" key="5">
    <source>
        <dbReference type="ARBA" id="ARBA00023237"/>
    </source>
</evidence>
<keyword evidence="9" id="KW-1185">Reference proteome</keyword>
<evidence type="ECO:0000259" key="7">
    <source>
        <dbReference type="Pfam" id="PF14322"/>
    </source>
</evidence>
<dbReference type="Proteomes" id="UP000297031">
    <property type="component" value="Chromosome"/>
</dbReference>
<evidence type="ECO:0000256" key="2">
    <source>
        <dbReference type="ARBA" id="ARBA00006275"/>
    </source>
</evidence>
<accession>A0A4P7VQH3</accession>
<dbReference type="SUPFAM" id="SSF48452">
    <property type="entry name" value="TPR-like"/>
    <property type="match status" value="1"/>
</dbReference>
<dbReference type="Gene3D" id="1.25.40.390">
    <property type="match status" value="1"/>
</dbReference>
<evidence type="ECO:0000259" key="6">
    <source>
        <dbReference type="Pfam" id="PF07980"/>
    </source>
</evidence>
<sequence length="594" mass="67560">MKFNKIALYVAAVLSFGGASCSDYLDKEVDLTLQADNVFSDFDRTRGFLAKMYDNCLPDAFRGYSDTQFRLSGDCMTDNAVDYWGVARYHSVMADAYDATNHWFANDYWTSRYAAIRSCNQFLTNARPDVIGNAEKPGDDNRLYDRMIAEAHMLRAIMHFDLICWFGDTPMVTDDENGAPIILTPSSVIPERMPAADALKWIADECDKYKDALPFRYASENENWGRVNGAAAYALKARALLYRASPLHNPGNDQARWTEAANAALDFINANNRQSNPYRLYTTPDNDPSKNYYQCFTTNPSHNNEYILSRSTWNTLNLVFFNAPCGFTGAISATGYLNPTQNLVDAYETANGLPIDQDPSYDEQNPYVNRDPRLTQTIIHHGMIWGVGSEARPVDVNNDEGRVGADYARGNGGTATGYYSMKYTHNIPWDGTVNSVQVACPIFRYAEILLNAAEALNEAGRTSEAYDYVDQVRARVNMPSLRSRGLDQSALRERIRNERRIELCFEDHRFFDERRWKLFDENRNAAAESSLPRYRQVFTLYGVEVRENTNTTFNYGTSRVDGRRTFNSPKNYFFPIPYDEVRKAGIVQNPGWEL</sequence>
<dbReference type="PROSITE" id="PS51257">
    <property type="entry name" value="PROKAR_LIPOPROTEIN"/>
    <property type="match status" value="1"/>
</dbReference>
<evidence type="ECO:0000256" key="3">
    <source>
        <dbReference type="ARBA" id="ARBA00022729"/>
    </source>
</evidence>
<comment type="similarity">
    <text evidence="2">Belongs to the SusD family.</text>
</comment>
<keyword evidence="3" id="KW-0732">Signal</keyword>
<name>A0A4P7VQH3_9BACT</name>
<protein>
    <submittedName>
        <fullName evidence="8">RagB/SusD family nutrient uptake outer membrane protein</fullName>
    </submittedName>
</protein>